<feature type="chain" id="PRO_5008136538" description="Secreted protein" evidence="1">
    <location>
        <begin position="31"/>
        <end position="125"/>
    </location>
</feature>
<reference evidence="2" key="2">
    <citation type="submission" date="2020-05" db="UniProtKB">
        <authorList>
            <consortium name="EnsemblMetazoa"/>
        </authorList>
    </citation>
    <scope>IDENTIFICATION</scope>
    <source>
        <strain evidence="2">maculatus3</strain>
    </source>
</reference>
<name>A0A182T879_9DIPT</name>
<evidence type="ECO:0000313" key="3">
    <source>
        <dbReference type="Proteomes" id="UP000075901"/>
    </source>
</evidence>
<reference evidence="3" key="1">
    <citation type="submission" date="2013-09" db="EMBL/GenBank/DDBJ databases">
        <title>The Genome Sequence of Anopheles maculatus species B.</title>
        <authorList>
            <consortium name="The Broad Institute Genomics Platform"/>
            <person name="Neafsey D.E."/>
            <person name="Besansky N."/>
            <person name="Howell P."/>
            <person name="Walton C."/>
            <person name="Young S.K."/>
            <person name="Zeng Q."/>
            <person name="Gargeya S."/>
            <person name="Fitzgerald M."/>
            <person name="Haas B."/>
            <person name="Abouelleil A."/>
            <person name="Allen A.W."/>
            <person name="Alvarado L."/>
            <person name="Arachchi H.M."/>
            <person name="Berlin A.M."/>
            <person name="Chapman S.B."/>
            <person name="Gainer-Dewar J."/>
            <person name="Goldberg J."/>
            <person name="Griggs A."/>
            <person name="Gujja S."/>
            <person name="Hansen M."/>
            <person name="Howarth C."/>
            <person name="Imamovic A."/>
            <person name="Ireland A."/>
            <person name="Larimer J."/>
            <person name="McCowan C."/>
            <person name="Murphy C."/>
            <person name="Pearson M."/>
            <person name="Poon T.W."/>
            <person name="Priest M."/>
            <person name="Roberts A."/>
            <person name="Saif S."/>
            <person name="Shea T."/>
            <person name="Sisk P."/>
            <person name="Sykes S."/>
            <person name="Wortman J."/>
            <person name="Nusbaum C."/>
            <person name="Birren B."/>
        </authorList>
    </citation>
    <scope>NUCLEOTIDE SEQUENCE [LARGE SCALE GENOMIC DNA]</scope>
    <source>
        <strain evidence="3">maculatus3</strain>
    </source>
</reference>
<feature type="signal peptide" evidence="1">
    <location>
        <begin position="1"/>
        <end position="30"/>
    </location>
</feature>
<dbReference type="AlphaFoldDB" id="A0A182T879"/>
<keyword evidence="1" id="KW-0732">Signal</keyword>
<proteinExistence type="predicted"/>
<evidence type="ECO:0008006" key="4">
    <source>
        <dbReference type="Google" id="ProtNLM"/>
    </source>
</evidence>
<dbReference type="Proteomes" id="UP000075901">
    <property type="component" value="Unassembled WGS sequence"/>
</dbReference>
<accession>A0A182T879</accession>
<dbReference type="EnsemblMetazoa" id="AMAM021596-RA">
    <property type="protein sequence ID" value="AMAM021596-PA"/>
    <property type="gene ID" value="AMAM021596"/>
</dbReference>
<keyword evidence="3" id="KW-1185">Reference proteome</keyword>
<dbReference type="PROSITE" id="PS51257">
    <property type="entry name" value="PROKAR_LIPOPROTEIN"/>
    <property type="match status" value="1"/>
</dbReference>
<evidence type="ECO:0000313" key="2">
    <source>
        <dbReference type="EnsemblMetazoa" id="AMAM021596-PA"/>
    </source>
</evidence>
<dbReference type="VEuPathDB" id="VectorBase:AMAM021596"/>
<organism evidence="2 3">
    <name type="scientific">Anopheles maculatus</name>
    <dbReference type="NCBI Taxonomy" id="74869"/>
    <lineage>
        <taxon>Eukaryota</taxon>
        <taxon>Metazoa</taxon>
        <taxon>Ecdysozoa</taxon>
        <taxon>Arthropoda</taxon>
        <taxon>Hexapoda</taxon>
        <taxon>Insecta</taxon>
        <taxon>Pterygota</taxon>
        <taxon>Neoptera</taxon>
        <taxon>Endopterygota</taxon>
        <taxon>Diptera</taxon>
        <taxon>Nematocera</taxon>
        <taxon>Culicoidea</taxon>
        <taxon>Culicidae</taxon>
        <taxon>Anophelinae</taxon>
        <taxon>Anopheles</taxon>
        <taxon>Anopheles maculatus group</taxon>
    </lineage>
</organism>
<protein>
    <recommendedName>
        <fullName evidence="4">Secreted protein</fullName>
    </recommendedName>
</protein>
<evidence type="ECO:0000256" key="1">
    <source>
        <dbReference type="SAM" id="SignalP"/>
    </source>
</evidence>
<sequence>MAFMRCATHPGPVFLAALSCYLMCCPKLSANLSSLRSDHYTPSSRIRRRTQRRMQPYTDRCVHMKIAPHGAVKTAKTRDFKDSKMDFVLLFTSSSAKCYRPAFRCKLRRHLTGRFRSTSHHLPCE</sequence>